<gene>
    <name evidence="1" type="ORF">H9727_05510</name>
</gene>
<dbReference type="AlphaFoldDB" id="A0A9D2CZG5"/>
<protein>
    <submittedName>
        <fullName evidence="1">Uncharacterized protein</fullName>
    </submittedName>
</protein>
<organism evidence="1 2">
    <name type="scientific">Candidatus Borkfalkia avistercoris</name>
    <dbReference type="NCBI Taxonomy" id="2838504"/>
    <lineage>
        <taxon>Bacteria</taxon>
        <taxon>Bacillati</taxon>
        <taxon>Bacillota</taxon>
        <taxon>Clostridia</taxon>
        <taxon>Christensenellales</taxon>
        <taxon>Christensenellaceae</taxon>
        <taxon>Candidatus Borkfalkia</taxon>
    </lineage>
</organism>
<sequence length="141" mass="15835">MKENFCPVADYFDKVVSVIVFSDGNAQTFEKGDPAYEAILKSWGELLAEARQMPAFGVSIDSLTREEMKKGLWVEFIFDGKQMCENMPFESLLAAVKAPYRGLNIVRNCGGMYQGRCFYIDLGEKDMSAFEAALMKTIANK</sequence>
<name>A0A9D2CZG5_9FIRM</name>
<dbReference type="EMBL" id="DXCL01000028">
    <property type="protein sequence ID" value="HIZ03725.1"/>
    <property type="molecule type" value="Genomic_DNA"/>
</dbReference>
<evidence type="ECO:0000313" key="2">
    <source>
        <dbReference type="Proteomes" id="UP000824132"/>
    </source>
</evidence>
<proteinExistence type="predicted"/>
<reference evidence="1" key="2">
    <citation type="submission" date="2021-04" db="EMBL/GenBank/DDBJ databases">
        <authorList>
            <person name="Gilroy R."/>
        </authorList>
    </citation>
    <scope>NUCLEOTIDE SEQUENCE</scope>
    <source>
        <strain evidence="1">CHK187-5294</strain>
    </source>
</reference>
<comment type="caution">
    <text evidence="1">The sequence shown here is derived from an EMBL/GenBank/DDBJ whole genome shotgun (WGS) entry which is preliminary data.</text>
</comment>
<reference evidence="1" key="1">
    <citation type="journal article" date="2021" name="PeerJ">
        <title>Extensive microbial diversity within the chicken gut microbiome revealed by metagenomics and culture.</title>
        <authorList>
            <person name="Gilroy R."/>
            <person name="Ravi A."/>
            <person name="Getino M."/>
            <person name="Pursley I."/>
            <person name="Horton D.L."/>
            <person name="Alikhan N.F."/>
            <person name="Baker D."/>
            <person name="Gharbi K."/>
            <person name="Hall N."/>
            <person name="Watson M."/>
            <person name="Adriaenssens E.M."/>
            <person name="Foster-Nyarko E."/>
            <person name="Jarju S."/>
            <person name="Secka A."/>
            <person name="Antonio M."/>
            <person name="Oren A."/>
            <person name="Chaudhuri R.R."/>
            <person name="La Ragione R."/>
            <person name="Hildebrand F."/>
            <person name="Pallen M.J."/>
        </authorList>
    </citation>
    <scope>NUCLEOTIDE SEQUENCE</scope>
    <source>
        <strain evidence="1">CHK187-5294</strain>
    </source>
</reference>
<dbReference type="Proteomes" id="UP000824132">
    <property type="component" value="Unassembled WGS sequence"/>
</dbReference>
<accession>A0A9D2CZG5</accession>
<evidence type="ECO:0000313" key="1">
    <source>
        <dbReference type="EMBL" id="HIZ03725.1"/>
    </source>
</evidence>